<sequence length="136" mass="13103">MWHGRWRCWRCSLGSGADGGLTERAAGGSVLSGGAGGGLTERAAGGGVLSGGARGGGACGGAGGGLVHRAGGGMSLASLLGTLAALLLGALQKPVTAGTTVPGDVVLGCDLERLALGDRRGGGGEGKRSRFDGKRF</sequence>
<gene>
    <name evidence="1" type="ORF">NDU88_005664</name>
</gene>
<keyword evidence="2" id="KW-1185">Reference proteome</keyword>
<proteinExistence type="predicted"/>
<dbReference type="AlphaFoldDB" id="A0AAV7RN04"/>
<reference evidence="1" key="1">
    <citation type="journal article" date="2022" name="bioRxiv">
        <title>Sequencing and chromosome-scale assembly of the giantPleurodeles waltlgenome.</title>
        <authorList>
            <person name="Brown T."/>
            <person name="Elewa A."/>
            <person name="Iarovenko S."/>
            <person name="Subramanian E."/>
            <person name="Araus A.J."/>
            <person name="Petzold A."/>
            <person name="Susuki M."/>
            <person name="Suzuki K.-i.T."/>
            <person name="Hayashi T."/>
            <person name="Toyoda A."/>
            <person name="Oliveira C."/>
            <person name="Osipova E."/>
            <person name="Leigh N.D."/>
            <person name="Simon A."/>
            <person name="Yun M.H."/>
        </authorList>
    </citation>
    <scope>NUCLEOTIDE SEQUENCE</scope>
    <source>
        <strain evidence="1">20211129_DDA</strain>
        <tissue evidence="1">Liver</tissue>
    </source>
</reference>
<dbReference type="Proteomes" id="UP001066276">
    <property type="component" value="Chromosome 5"/>
</dbReference>
<accession>A0AAV7RN04</accession>
<organism evidence="1 2">
    <name type="scientific">Pleurodeles waltl</name>
    <name type="common">Iberian ribbed newt</name>
    <dbReference type="NCBI Taxonomy" id="8319"/>
    <lineage>
        <taxon>Eukaryota</taxon>
        <taxon>Metazoa</taxon>
        <taxon>Chordata</taxon>
        <taxon>Craniata</taxon>
        <taxon>Vertebrata</taxon>
        <taxon>Euteleostomi</taxon>
        <taxon>Amphibia</taxon>
        <taxon>Batrachia</taxon>
        <taxon>Caudata</taxon>
        <taxon>Salamandroidea</taxon>
        <taxon>Salamandridae</taxon>
        <taxon>Pleurodelinae</taxon>
        <taxon>Pleurodeles</taxon>
    </lineage>
</organism>
<evidence type="ECO:0000313" key="2">
    <source>
        <dbReference type="Proteomes" id="UP001066276"/>
    </source>
</evidence>
<dbReference type="EMBL" id="JANPWB010000009">
    <property type="protein sequence ID" value="KAJ1152890.1"/>
    <property type="molecule type" value="Genomic_DNA"/>
</dbReference>
<name>A0AAV7RN04_PLEWA</name>
<comment type="caution">
    <text evidence="1">The sequence shown here is derived from an EMBL/GenBank/DDBJ whole genome shotgun (WGS) entry which is preliminary data.</text>
</comment>
<protein>
    <submittedName>
        <fullName evidence="1">Uncharacterized protein</fullName>
    </submittedName>
</protein>
<evidence type="ECO:0000313" key="1">
    <source>
        <dbReference type="EMBL" id="KAJ1152890.1"/>
    </source>
</evidence>